<feature type="region of interest" description="Disordered" evidence="1">
    <location>
        <begin position="1"/>
        <end position="22"/>
    </location>
</feature>
<dbReference type="Proteomes" id="UP000318288">
    <property type="component" value="Unassembled WGS sequence"/>
</dbReference>
<keyword evidence="3" id="KW-1185">Reference proteome</keyword>
<dbReference type="EMBL" id="SJPW01000014">
    <property type="protein sequence ID" value="TWU43671.1"/>
    <property type="molecule type" value="Genomic_DNA"/>
</dbReference>
<name>A0A5C6E7M7_9BACT</name>
<dbReference type="AlphaFoldDB" id="A0A5C6E7M7"/>
<evidence type="ECO:0000313" key="3">
    <source>
        <dbReference type="Proteomes" id="UP000318288"/>
    </source>
</evidence>
<feature type="compositionally biased region" description="Polar residues" evidence="1">
    <location>
        <begin position="1"/>
        <end position="15"/>
    </location>
</feature>
<gene>
    <name evidence="2" type="ORF">Poly51_61930</name>
</gene>
<evidence type="ECO:0000313" key="2">
    <source>
        <dbReference type="EMBL" id="TWU43671.1"/>
    </source>
</evidence>
<comment type="caution">
    <text evidence="2">The sequence shown here is derived from an EMBL/GenBank/DDBJ whole genome shotgun (WGS) entry which is preliminary data.</text>
</comment>
<evidence type="ECO:0000256" key="1">
    <source>
        <dbReference type="SAM" id="MobiDB-lite"/>
    </source>
</evidence>
<accession>A0A5C6E7M7</accession>
<proteinExistence type="predicted"/>
<organism evidence="2 3">
    <name type="scientific">Rubripirellula tenax</name>
    <dbReference type="NCBI Taxonomy" id="2528015"/>
    <lineage>
        <taxon>Bacteria</taxon>
        <taxon>Pseudomonadati</taxon>
        <taxon>Planctomycetota</taxon>
        <taxon>Planctomycetia</taxon>
        <taxon>Pirellulales</taxon>
        <taxon>Pirellulaceae</taxon>
        <taxon>Rubripirellula</taxon>
    </lineage>
</organism>
<sequence>MVHPQNGDQPLTNAGSGEPARAPEYASWPVLKWTIFRAYPVTRTVIGLTRQVFDVFDYCDG</sequence>
<protein>
    <submittedName>
        <fullName evidence="2">Uncharacterized protein</fullName>
    </submittedName>
</protein>
<reference evidence="2 3" key="1">
    <citation type="submission" date="2019-02" db="EMBL/GenBank/DDBJ databases">
        <title>Deep-cultivation of Planctomycetes and their phenomic and genomic characterization uncovers novel biology.</title>
        <authorList>
            <person name="Wiegand S."/>
            <person name="Jogler M."/>
            <person name="Boedeker C."/>
            <person name="Pinto D."/>
            <person name="Vollmers J."/>
            <person name="Rivas-Marin E."/>
            <person name="Kohn T."/>
            <person name="Peeters S.H."/>
            <person name="Heuer A."/>
            <person name="Rast P."/>
            <person name="Oberbeckmann S."/>
            <person name="Bunk B."/>
            <person name="Jeske O."/>
            <person name="Meyerdierks A."/>
            <person name="Storesund J.E."/>
            <person name="Kallscheuer N."/>
            <person name="Luecker S."/>
            <person name="Lage O.M."/>
            <person name="Pohl T."/>
            <person name="Merkel B.J."/>
            <person name="Hornburger P."/>
            <person name="Mueller R.-W."/>
            <person name="Bruemmer F."/>
            <person name="Labrenz M."/>
            <person name="Spormann A.M."/>
            <person name="Op Den Camp H."/>
            <person name="Overmann J."/>
            <person name="Amann R."/>
            <person name="Jetten M.S.M."/>
            <person name="Mascher T."/>
            <person name="Medema M.H."/>
            <person name="Devos D.P."/>
            <person name="Kaster A.-K."/>
            <person name="Ovreas L."/>
            <person name="Rohde M."/>
            <person name="Galperin M.Y."/>
            <person name="Jogler C."/>
        </authorList>
    </citation>
    <scope>NUCLEOTIDE SEQUENCE [LARGE SCALE GENOMIC DNA]</scope>
    <source>
        <strain evidence="2 3">Poly51</strain>
    </source>
</reference>